<evidence type="ECO:0000259" key="5">
    <source>
        <dbReference type="Pfam" id="PF04542"/>
    </source>
</evidence>
<accession>A0A494VU14</accession>
<dbReference type="Pfam" id="PF08281">
    <property type="entry name" value="Sigma70_r4_2"/>
    <property type="match status" value="1"/>
</dbReference>
<name>A0A494VU14_9SPHI</name>
<comment type="similarity">
    <text evidence="1">Belongs to the sigma-70 factor family. ECF subfamily.</text>
</comment>
<gene>
    <name evidence="7" type="ORF">HYN43_020750</name>
</gene>
<evidence type="ECO:0000313" key="8">
    <source>
        <dbReference type="Proteomes" id="UP000270046"/>
    </source>
</evidence>
<evidence type="ECO:0000256" key="2">
    <source>
        <dbReference type="ARBA" id="ARBA00023015"/>
    </source>
</evidence>
<keyword evidence="8" id="KW-1185">Reference proteome</keyword>
<dbReference type="AlphaFoldDB" id="A0A494VU14"/>
<dbReference type="KEGG" id="muh:HYN43_020750"/>
<dbReference type="OrthoDB" id="9780326at2"/>
<sequence length="168" mass="19691">MTYSVSVSETEFLQQIRENQGIIYKLVGIYAADAEEKKDLYQEILLNTWKSWPSYRGDAKFSTWLYRICLNTIFTYKRRSNRIDYKESLDQYAQVVDSNAAPKDEAEQLRYAIRTLKETDRAIISMHLDGYENAEIADIIGISINHVAVKLYRSKQQLSNLLKKQNEY</sequence>
<evidence type="ECO:0000313" key="7">
    <source>
        <dbReference type="EMBL" id="AYL97571.1"/>
    </source>
</evidence>
<proteinExistence type="inferred from homology"/>
<reference evidence="7 8" key="1">
    <citation type="submission" date="2018-10" db="EMBL/GenBank/DDBJ databases">
        <title>Genome sequencing of Mucilaginibacter sp. HYN0043.</title>
        <authorList>
            <person name="Kim M."/>
            <person name="Yi H."/>
        </authorList>
    </citation>
    <scope>NUCLEOTIDE SEQUENCE [LARGE SCALE GENOMIC DNA]</scope>
    <source>
        <strain evidence="7 8">HYN0043</strain>
    </source>
</reference>
<dbReference type="InterPro" id="IPR007627">
    <property type="entry name" value="RNA_pol_sigma70_r2"/>
</dbReference>
<dbReference type="Proteomes" id="UP000270046">
    <property type="component" value="Chromosome"/>
</dbReference>
<feature type="domain" description="RNA polymerase sigma-70 region 2" evidence="5">
    <location>
        <begin position="16"/>
        <end position="82"/>
    </location>
</feature>
<dbReference type="Pfam" id="PF04542">
    <property type="entry name" value="Sigma70_r2"/>
    <property type="match status" value="1"/>
</dbReference>
<dbReference type="InterPro" id="IPR039425">
    <property type="entry name" value="RNA_pol_sigma-70-like"/>
</dbReference>
<feature type="domain" description="RNA polymerase sigma factor 70 region 4 type 2" evidence="6">
    <location>
        <begin position="107"/>
        <end position="158"/>
    </location>
</feature>
<dbReference type="PANTHER" id="PTHR43133:SF45">
    <property type="entry name" value="RNA POLYMERASE ECF-TYPE SIGMA FACTOR"/>
    <property type="match status" value="1"/>
</dbReference>
<evidence type="ECO:0000259" key="6">
    <source>
        <dbReference type="Pfam" id="PF08281"/>
    </source>
</evidence>
<keyword evidence="3" id="KW-0731">Sigma factor</keyword>
<evidence type="ECO:0000256" key="1">
    <source>
        <dbReference type="ARBA" id="ARBA00010641"/>
    </source>
</evidence>
<evidence type="ECO:0000256" key="3">
    <source>
        <dbReference type="ARBA" id="ARBA00023082"/>
    </source>
</evidence>
<dbReference type="InterPro" id="IPR036388">
    <property type="entry name" value="WH-like_DNA-bd_sf"/>
</dbReference>
<dbReference type="Gene3D" id="1.10.10.10">
    <property type="entry name" value="Winged helix-like DNA-binding domain superfamily/Winged helix DNA-binding domain"/>
    <property type="match status" value="1"/>
</dbReference>
<dbReference type="SUPFAM" id="SSF88946">
    <property type="entry name" value="Sigma2 domain of RNA polymerase sigma factors"/>
    <property type="match status" value="1"/>
</dbReference>
<dbReference type="GO" id="GO:0006352">
    <property type="term" value="P:DNA-templated transcription initiation"/>
    <property type="evidence" value="ECO:0007669"/>
    <property type="project" value="InterPro"/>
</dbReference>
<dbReference type="Gene3D" id="1.10.1740.10">
    <property type="match status" value="1"/>
</dbReference>
<dbReference type="InterPro" id="IPR014284">
    <property type="entry name" value="RNA_pol_sigma-70_dom"/>
</dbReference>
<dbReference type="InterPro" id="IPR013324">
    <property type="entry name" value="RNA_pol_sigma_r3/r4-like"/>
</dbReference>
<protein>
    <submittedName>
        <fullName evidence="7">Sigma-70 family RNA polymerase sigma factor</fullName>
    </submittedName>
</protein>
<dbReference type="NCBIfam" id="TIGR02937">
    <property type="entry name" value="sigma70-ECF"/>
    <property type="match status" value="1"/>
</dbReference>
<evidence type="ECO:0000256" key="4">
    <source>
        <dbReference type="ARBA" id="ARBA00023163"/>
    </source>
</evidence>
<dbReference type="InterPro" id="IPR013325">
    <property type="entry name" value="RNA_pol_sigma_r2"/>
</dbReference>
<dbReference type="EMBL" id="CP032869">
    <property type="protein sequence ID" value="AYL97571.1"/>
    <property type="molecule type" value="Genomic_DNA"/>
</dbReference>
<dbReference type="PANTHER" id="PTHR43133">
    <property type="entry name" value="RNA POLYMERASE ECF-TYPE SIGMA FACTO"/>
    <property type="match status" value="1"/>
</dbReference>
<dbReference type="SUPFAM" id="SSF88659">
    <property type="entry name" value="Sigma3 and sigma4 domains of RNA polymerase sigma factors"/>
    <property type="match status" value="1"/>
</dbReference>
<keyword evidence="4" id="KW-0804">Transcription</keyword>
<organism evidence="7 8">
    <name type="scientific">Mucilaginibacter celer</name>
    <dbReference type="NCBI Taxonomy" id="2305508"/>
    <lineage>
        <taxon>Bacteria</taxon>
        <taxon>Pseudomonadati</taxon>
        <taxon>Bacteroidota</taxon>
        <taxon>Sphingobacteriia</taxon>
        <taxon>Sphingobacteriales</taxon>
        <taxon>Sphingobacteriaceae</taxon>
        <taxon>Mucilaginibacter</taxon>
    </lineage>
</organism>
<dbReference type="GO" id="GO:0016987">
    <property type="term" value="F:sigma factor activity"/>
    <property type="evidence" value="ECO:0007669"/>
    <property type="project" value="UniProtKB-KW"/>
</dbReference>
<dbReference type="InterPro" id="IPR013249">
    <property type="entry name" value="RNA_pol_sigma70_r4_t2"/>
</dbReference>
<dbReference type="GO" id="GO:0003677">
    <property type="term" value="F:DNA binding"/>
    <property type="evidence" value="ECO:0007669"/>
    <property type="project" value="InterPro"/>
</dbReference>
<keyword evidence="2" id="KW-0805">Transcription regulation</keyword>